<feature type="compositionally biased region" description="Polar residues" evidence="1">
    <location>
        <begin position="385"/>
        <end position="397"/>
    </location>
</feature>
<feature type="region of interest" description="Disordered" evidence="1">
    <location>
        <begin position="296"/>
        <end position="341"/>
    </location>
</feature>
<organism evidence="2">
    <name type="scientific">plant metagenome</name>
    <dbReference type="NCBI Taxonomy" id="1297885"/>
    <lineage>
        <taxon>unclassified sequences</taxon>
        <taxon>metagenomes</taxon>
        <taxon>organismal metagenomes</taxon>
    </lineage>
</organism>
<protein>
    <submittedName>
        <fullName evidence="2">Predicted cell-wall-anchored protein SasA (LPXTG motif)</fullName>
    </submittedName>
</protein>
<name>A0A484YA40_9ZZZZ</name>
<feature type="compositionally biased region" description="Polar residues" evidence="1">
    <location>
        <begin position="54"/>
        <end position="67"/>
    </location>
</feature>
<feature type="compositionally biased region" description="Polar residues" evidence="1">
    <location>
        <begin position="246"/>
        <end position="255"/>
    </location>
</feature>
<feature type="region of interest" description="Disordered" evidence="1">
    <location>
        <begin position="54"/>
        <end position="97"/>
    </location>
</feature>
<accession>A0A484YA40</accession>
<reference evidence="2" key="1">
    <citation type="submission" date="2019-03" db="EMBL/GenBank/DDBJ databases">
        <authorList>
            <person name="Danneels B."/>
        </authorList>
    </citation>
    <scope>NUCLEOTIDE SEQUENCE</scope>
</reference>
<feature type="region of interest" description="Disordered" evidence="1">
    <location>
        <begin position="217"/>
        <end position="255"/>
    </location>
</feature>
<proteinExistence type="predicted"/>
<dbReference type="AlphaFoldDB" id="A0A484YA40"/>
<feature type="compositionally biased region" description="Basic and acidic residues" evidence="1">
    <location>
        <begin position="1"/>
        <end position="10"/>
    </location>
</feature>
<gene>
    <name evidence="2" type="ORF">RAN7_3417</name>
</gene>
<feature type="region of interest" description="Disordered" evidence="1">
    <location>
        <begin position="370"/>
        <end position="397"/>
    </location>
</feature>
<sequence>MASARPERSSAIRKAPWPPVSISPTPRSSSDCLSHVSASMASASAWVMAAASSTNQRAWPDSASTSLARRRKVSALKNQIEDSKSHTTTPGTASAPGFRCSLHSVVSPGRRPSNASRGVAVTYMTYISVAVTATATPFSTPNATTPAAAKAAKANSAREIRASVAKARQSKRCSAASSRMAASTGCGSQNSAALASVSTMASARAATMLATGELAPAARPTAVRESAPVTTKPWNRPDAMLAAPKPSSSRLGSTVSPLRAAKLRAVTMPLEKLTSSTPPAPSSIASTLCMRSGMAKAGRPAGISPTTVIPSDGKLNSHDSRQPPMTSRIGAGQRGRQRRSTMSARQAATLRITVGQCACTARRNSAFNGRNSSCGRGAVPVSGPSWAQASVTATPAM</sequence>
<feature type="region of interest" description="Disordered" evidence="1">
    <location>
        <begin position="1"/>
        <end position="31"/>
    </location>
</feature>
<dbReference type="EMBL" id="CAADIZ010000060">
    <property type="protein sequence ID" value="VFS31109.1"/>
    <property type="molecule type" value="Genomic_DNA"/>
</dbReference>
<evidence type="ECO:0000256" key="1">
    <source>
        <dbReference type="SAM" id="MobiDB-lite"/>
    </source>
</evidence>
<feature type="compositionally biased region" description="Polar residues" evidence="1">
    <location>
        <begin position="22"/>
        <end position="31"/>
    </location>
</feature>
<evidence type="ECO:0000313" key="2">
    <source>
        <dbReference type="EMBL" id="VFS31109.1"/>
    </source>
</evidence>